<dbReference type="OrthoDB" id="1918594at2759"/>
<dbReference type="InterPro" id="IPR017451">
    <property type="entry name" value="F-box-assoc_interact_dom"/>
</dbReference>
<name>A0A7J0F1K2_9ERIC</name>
<keyword evidence="3" id="KW-1185">Reference proteome</keyword>
<dbReference type="PANTHER" id="PTHR31672:SF11">
    <property type="entry name" value="F-BOX PROTEIN CPR1-LIKE ISOFORM X2"/>
    <property type="match status" value="1"/>
</dbReference>
<dbReference type="AlphaFoldDB" id="A0A7J0F1K2"/>
<dbReference type="Proteomes" id="UP000585474">
    <property type="component" value="Unassembled WGS sequence"/>
</dbReference>
<comment type="caution">
    <text evidence="2">The sequence shown here is derived from an EMBL/GenBank/DDBJ whole genome shotgun (WGS) entry which is preliminary data.</text>
</comment>
<dbReference type="SUPFAM" id="SSF69322">
    <property type="entry name" value="Tricorn protease domain 2"/>
    <property type="match status" value="1"/>
</dbReference>
<evidence type="ECO:0000313" key="3">
    <source>
        <dbReference type="Proteomes" id="UP000585474"/>
    </source>
</evidence>
<dbReference type="PANTHER" id="PTHR31672">
    <property type="entry name" value="BNACNNG10540D PROTEIN"/>
    <property type="match status" value="1"/>
</dbReference>
<organism evidence="2 3">
    <name type="scientific">Actinidia rufa</name>
    <dbReference type="NCBI Taxonomy" id="165716"/>
    <lineage>
        <taxon>Eukaryota</taxon>
        <taxon>Viridiplantae</taxon>
        <taxon>Streptophyta</taxon>
        <taxon>Embryophyta</taxon>
        <taxon>Tracheophyta</taxon>
        <taxon>Spermatophyta</taxon>
        <taxon>Magnoliopsida</taxon>
        <taxon>eudicotyledons</taxon>
        <taxon>Gunneridae</taxon>
        <taxon>Pentapetalae</taxon>
        <taxon>asterids</taxon>
        <taxon>Ericales</taxon>
        <taxon>Actinidiaceae</taxon>
        <taxon>Actinidia</taxon>
    </lineage>
</organism>
<reference evidence="2 3" key="1">
    <citation type="submission" date="2019-07" db="EMBL/GenBank/DDBJ databases">
        <title>De Novo Assembly of kiwifruit Actinidia rufa.</title>
        <authorList>
            <person name="Sugita-Konishi S."/>
            <person name="Sato K."/>
            <person name="Mori E."/>
            <person name="Abe Y."/>
            <person name="Kisaki G."/>
            <person name="Hamano K."/>
            <person name="Suezawa K."/>
            <person name="Otani M."/>
            <person name="Fukuda T."/>
            <person name="Manabe T."/>
            <person name="Gomi K."/>
            <person name="Tabuchi M."/>
            <person name="Akimitsu K."/>
            <person name="Kataoka I."/>
        </authorList>
    </citation>
    <scope>NUCLEOTIDE SEQUENCE [LARGE SCALE GENOMIC DNA]</scope>
    <source>
        <strain evidence="3">cv. Fuchu</strain>
    </source>
</reference>
<evidence type="ECO:0000313" key="2">
    <source>
        <dbReference type="EMBL" id="GFY92099.1"/>
    </source>
</evidence>
<sequence>MRYVCRQWYNIINGPLFIEEHLRCSTAGLFIQYYMPPHTPHFVELGKMNATVTEVSFPFPKMVLATCDGLVMFWDRRDRTIHVVNPLTKQKVTVPKFRSRLNNLYFSLARAHSTKEYKVVCTYGYGKGLDCSIVTLGKDLAWKQTSQNLSESCGSVFWTPPISTGGFLYWDLYWNPRFLALDVESEMFYEFHCPAVQTKDNQVCYVARERYISCLVLLEPRTLLDVWELSNPMTGEWSKLYKIDLDVQKCRLRNLFKRLYFFKPIAWVNNGDVVVFCVYCEQGSYLAHNVKTGETFTLGICFMNDDVYYCRDYAYSLVSLTPA</sequence>
<dbReference type="EMBL" id="BJWL01000008">
    <property type="protein sequence ID" value="GFY92099.1"/>
    <property type="molecule type" value="Genomic_DNA"/>
</dbReference>
<dbReference type="InterPro" id="IPR013187">
    <property type="entry name" value="F-box-assoc_dom_typ3"/>
</dbReference>
<dbReference type="NCBIfam" id="TIGR01640">
    <property type="entry name" value="F_box_assoc_1"/>
    <property type="match status" value="1"/>
</dbReference>
<dbReference type="Pfam" id="PF08268">
    <property type="entry name" value="FBA_3"/>
    <property type="match status" value="1"/>
</dbReference>
<proteinExistence type="predicted"/>
<evidence type="ECO:0000259" key="1">
    <source>
        <dbReference type="Pfam" id="PF08268"/>
    </source>
</evidence>
<gene>
    <name evidence="2" type="ORF">Acr_08g0004950</name>
</gene>
<protein>
    <recommendedName>
        <fullName evidence="1">F-box associated beta-propeller type 3 domain-containing protein</fullName>
    </recommendedName>
</protein>
<accession>A0A7J0F1K2</accession>
<feature type="domain" description="F-box associated beta-propeller type 3" evidence="1">
    <location>
        <begin position="52"/>
        <end position="286"/>
    </location>
</feature>
<dbReference type="InterPro" id="IPR050796">
    <property type="entry name" value="SCF_F-box_component"/>
</dbReference>